<keyword evidence="3" id="KW-1185">Reference proteome</keyword>
<dbReference type="AlphaFoldDB" id="A0AA38BY80"/>
<reference evidence="2 3" key="1">
    <citation type="journal article" date="2021" name="Nat. Plants">
        <title>The Taxus genome provides insights into paclitaxel biosynthesis.</title>
        <authorList>
            <person name="Xiong X."/>
            <person name="Gou J."/>
            <person name="Liao Q."/>
            <person name="Li Y."/>
            <person name="Zhou Q."/>
            <person name="Bi G."/>
            <person name="Li C."/>
            <person name="Du R."/>
            <person name="Wang X."/>
            <person name="Sun T."/>
            <person name="Guo L."/>
            <person name="Liang H."/>
            <person name="Lu P."/>
            <person name="Wu Y."/>
            <person name="Zhang Z."/>
            <person name="Ro D.K."/>
            <person name="Shang Y."/>
            <person name="Huang S."/>
            <person name="Yan J."/>
        </authorList>
    </citation>
    <scope>NUCLEOTIDE SEQUENCE [LARGE SCALE GENOMIC DNA]</scope>
    <source>
        <strain evidence="2">Ta-2019</strain>
    </source>
</reference>
<feature type="compositionally biased region" description="Gly residues" evidence="1">
    <location>
        <begin position="43"/>
        <end position="58"/>
    </location>
</feature>
<feature type="region of interest" description="Disordered" evidence="1">
    <location>
        <begin position="1"/>
        <end position="65"/>
    </location>
</feature>
<proteinExistence type="predicted"/>
<protein>
    <submittedName>
        <fullName evidence="2">Uncharacterized protein</fullName>
    </submittedName>
</protein>
<accession>A0AA38BY80</accession>
<evidence type="ECO:0000313" key="3">
    <source>
        <dbReference type="Proteomes" id="UP000824469"/>
    </source>
</evidence>
<gene>
    <name evidence="2" type="ORF">KI387_034654</name>
</gene>
<organism evidence="2 3">
    <name type="scientific">Taxus chinensis</name>
    <name type="common">Chinese yew</name>
    <name type="synonym">Taxus wallichiana var. chinensis</name>
    <dbReference type="NCBI Taxonomy" id="29808"/>
    <lineage>
        <taxon>Eukaryota</taxon>
        <taxon>Viridiplantae</taxon>
        <taxon>Streptophyta</taxon>
        <taxon>Embryophyta</taxon>
        <taxon>Tracheophyta</taxon>
        <taxon>Spermatophyta</taxon>
        <taxon>Pinopsida</taxon>
        <taxon>Pinidae</taxon>
        <taxon>Conifers II</taxon>
        <taxon>Cupressales</taxon>
        <taxon>Taxaceae</taxon>
        <taxon>Taxus</taxon>
    </lineage>
</organism>
<feature type="non-terminal residue" evidence="2">
    <location>
        <position position="1"/>
    </location>
</feature>
<dbReference type="Proteomes" id="UP000824469">
    <property type="component" value="Unassembled WGS sequence"/>
</dbReference>
<feature type="non-terminal residue" evidence="2">
    <location>
        <position position="89"/>
    </location>
</feature>
<feature type="compositionally biased region" description="Gly residues" evidence="1">
    <location>
        <begin position="21"/>
        <end position="35"/>
    </location>
</feature>
<evidence type="ECO:0000256" key="1">
    <source>
        <dbReference type="SAM" id="MobiDB-lite"/>
    </source>
</evidence>
<dbReference type="EMBL" id="JAHRHJ020003813">
    <property type="protein sequence ID" value="KAH9290537.1"/>
    <property type="molecule type" value="Genomic_DNA"/>
</dbReference>
<sequence>TGEGEGREWTEEGPQPSRIGQGRGCGASSGGGGVVGRRRTGRLGAGPWSGPGQCGGGGRWREGEGQRRLLRRRWARGSVGAASPTTVTG</sequence>
<evidence type="ECO:0000313" key="2">
    <source>
        <dbReference type="EMBL" id="KAH9290537.1"/>
    </source>
</evidence>
<feature type="compositionally biased region" description="Basic and acidic residues" evidence="1">
    <location>
        <begin position="1"/>
        <end position="10"/>
    </location>
</feature>
<name>A0AA38BY80_TAXCH</name>
<comment type="caution">
    <text evidence="2">The sequence shown here is derived from an EMBL/GenBank/DDBJ whole genome shotgun (WGS) entry which is preliminary data.</text>
</comment>